<dbReference type="RefSeq" id="WP_176604793.1">
    <property type="nucleotide sequence ID" value="NZ_LR794158.1"/>
</dbReference>
<organism evidence="1 2">
    <name type="scientific">Candidatus Azoamicus ciliaticola</name>
    <dbReference type="NCBI Taxonomy" id="2652803"/>
    <lineage>
        <taxon>Bacteria</taxon>
        <taxon>Pseudomonadati</taxon>
        <taxon>Pseudomonadota</taxon>
        <taxon>Gammaproteobacteria</taxon>
        <taxon>Candidatus Azoamicaceae</taxon>
        <taxon>Candidatus Azoamicus</taxon>
    </lineage>
</organism>
<dbReference type="InterPro" id="IPR046357">
    <property type="entry name" value="PPIase_dom_sf"/>
</dbReference>
<accession>A0A6J5JWJ0</accession>
<gene>
    <name evidence="1" type="primary">surA</name>
    <name evidence="1" type="ORF">ESZ_00036</name>
</gene>
<dbReference type="SUPFAM" id="SSF54534">
    <property type="entry name" value="FKBP-like"/>
    <property type="match status" value="1"/>
</dbReference>
<dbReference type="AlphaFoldDB" id="A0A6J5JWJ0"/>
<evidence type="ECO:0000313" key="1">
    <source>
        <dbReference type="EMBL" id="CAB3976256.1"/>
    </source>
</evidence>
<name>A0A6J5JWJ0_9GAMM</name>
<dbReference type="InterPro" id="IPR027304">
    <property type="entry name" value="Trigger_fact/SurA_dom_sf"/>
</dbReference>
<dbReference type="Gene3D" id="3.10.50.40">
    <property type="match status" value="1"/>
</dbReference>
<evidence type="ECO:0000313" key="2">
    <source>
        <dbReference type="Proteomes" id="UP000509549"/>
    </source>
</evidence>
<protein>
    <submittedName>
        <fullName evidence="1">Chaperone SurA</fullName>
        <ecNumber evidence="1">5.2.1.8</ecNumber>
    </submittedName>
</protein>
<dbReference type="GO" id="GO:0003755">
    <property type="term" value="F:peptidyl-prolyl cis-trans isomerase activity"/>
    <property type="evidence" value="ECO:0007669"/>
    <property type="project" value="UniProtKB-EC"/>
</dbReference>
<dbReference type="Proteomes" id="UP000509549">
    <property type="component" value="Chromosome"/>
</dbReference>
<dbReference type="EMBL" id="LR794158">
    <property type="protein sequence ID" value="CAB3976256.1"/>
    <property type="molecule type" value="Genomic_DNA"/>
</dbReference>
<dbReference type="KEGG" id="acil:ESZ_00036"/>
<proteinExistence type="predicted"/>
<dbReference type="SUPFAM" id="SSF109998">
    <property type="entry name" value="Triger factor/SurA peptide-binding domain-like"/>
    <property type="match status" value="1"/>
</dbReference>
<keyword evidence="2" id="KW-1185">Reference proteome</keyword>
<reference evidence="1 2" key="1">
    <citation type="submission" date="2020-04" db="EMBL/GenBank/DDBJ databases">
        <authorList>
            <person name="Graf S J."/>
        </authorList>
    </citation>
    <scope>NUCLEOTIDE SEQUENCE [LARGE SCALE GENOMIC DNA]</scope>
    <source>
        <strain evidence="1">1</strain>
    </source>
</reference>
<sequence length="410" mass="49590">MKTILIKNILFIILSIILINTAYPNYIKNEKIILNTNEIPTFKSKINNYCNIVKLFSNKEKINKIDLKNKIIKELTMVNTYNHLIKEYSITLNRESLDLIYKDSAERKYISLNQFKNLIEKKYKIKDKYIKEFIINNLTLNNMQKNIISEELILSDKEILNFFNISNYKDYAKNFYEIQVMEISFMRKRNKNHFKIMKNVINNLEKESDIDKIKLNLYPTLTGLTCKLVDLNNPKNKIYHFLRFHLDKNFKENLMGPFFMDDYVYIYKIIKKRNKTENYKSSIKISYHTIQKKKLCEKKNTLNFLEFNKEFKKINIKKIFTSKSKTCWLDKNETDPLVYEKIRNLNINETSNIIETETGWYIIKILDKIFDQQNNIYWYIVQNIIKEKIKLLNQQFEDKISKNIYVKYYN</sequence>
<dbReference type="EC" id="5.2.1.8" evidence="1"/>
<keyword evidence="1" id="KW-0413">Isomerase</keyword>